<organism evidence="3 4">
    <name type="scientific">Ferrimonas lipolytica</name>
    <dbReference type="NCBI Taxonomy" id="2724191"/>
    <lineage>
        <taxon>Bacteria</taxon>
        <taxon>Pseudomonadati</taxon>
        <taxon>Pseudomonadota</taxon>
        <taxon>Gammaproteobacteria</taxon>
        <taxon>Alteromonadales</taxon>
        <taxon>Ferrimonadaceae</taxon>
        <taxon>Ferrimonas</taxon>
    </lineage>
</organism>
<dbReference type="Gene3D" id="3.30.460.10">
    <property type="entry name" value="Beta Polymerase, domain 2"/>
    <property type="match status" value="1"/>
</dbReference>
<feature type="signal peptide" evidence="1">
    <location>
        <begin position="1"/>
        <end position="19"/>
    </location>
</feature>
<dbReference type="Proteomes" id="UP000501602">
    <property type="component" value="Chromosome"/>
</dbReference>
<dbReference type="EMBL" id="CP051180">
    <property type="protein sequence ID" value="QIZ76450.1"/>
    <property type="molecule type" value="Genomic_DNA"/>
</dbReference>
<dbReference type="RefSeq" id="WP_168659712.1">
    <property type="nucleotide sequence ID" value="NZ_CP051180.1"/>
</dbReference>
<feature type="chain" id="PRO_5026176083" description="RelA/SpoT domain-containing protein" evidence="1">
    <location>
        <begin position="20"/>
        <end position="250"/>
    </location>
</feature>
<dbReference type="InterPro" id="IPR007685">
    <property type="entry name" value="RelA_SpoT"/>
</dbReference>
<sequence>MGKFFKTALAMLMMVGQPAAGFATQSQFEQKHQPNNAAEQNRFHTGNVLESIASYQAYQPTQALTTFEPLYQQAQHAQNELAMLTQKSAYLSATDALIPQVKSPQRALAKLHADCDGDVTRLTDLARSSLVANDVDGVVRAYRQLKSEVEVVRVKNRFATPKANGYRDMNLLVRLPASGHIAEVQIHLSEIAAIKNGPEHDIYQQIQQIERRSSNPSEFELAQIDKLKWQSTQMYETAWSNYITPKHKVG</sequence>
<dbReference type="Pfam" id="PF04607">
    <property type="entry name" value="RelA_SpoT"/>
    <property type="match status" value="1"/>
</dbReference>
<evidence type="ECO:0000256" key="1">
    <source>
        <dbReference type="SAM" id="SignalP"/>
    </source>
</evidence>
<reference evidence="3 4" key="1">
    <citation type="submission" date="2020-04" db="EMBL/GenBank/DDBJ databases">
        <title>Ferrimonas sp. S7 isolated from sea water.</title>
        <authorList>
            <person name="Bae S.S."/>
            <person name="Baek K."/>
        </authorList>
    </citation>
    <scope>NUCLEOTIDE SEQUENCE [LARGE SCALE GENOMIC DNA]</scope>
    <source>
        <strain evidence="3 4">S7</strain>
    </source>
</reference>
<dbReference type="InterPro" id="IPR043519">
    <property type="entry name" value="NT_sf"/>
</dbReference>
<dbReference type="AlphaFoldDB" id="A0A6H1UCY3"/>
<dbReference type="SUPFAM" id="SSF81301">
    <property type="entry name" value="Nucleotidyltransferase"/>
    <property type="match status" value="1"/>
</dbReference>
<keyword evidence="1" id="KW-0732">Signal</keyword>
<evidence type="ECO:0000313" key="4">
    <source>
        <dbReference type="Proteomes" id="UP000501602"/>
    </source>
</evidence>
<dbReference type="KEGG" id="fes:HER31_05985"/>
<name>A0A6H1UCY3_9GAMM</name>
<evidence type="ECO:0000313" key="3">
    <source>
        <dbReference type="EMBL" id="QIZ76450.1"/>
    </source>
</evidence>
<dbReference type="SMART" id="SM00954">
    <property type="entry name" value="RelA_SpoT"/>
    <property type="match status" value="1"/>
</dbReference>
<keyword evidence="4" id="KW-1185">Reference proteome</keyword>
<evidence type="ECO:0000259" key="2">
    <source>
        <dbReference type="SMART" id="SM00954"/>
    </source>
</evidence>
<gene>
    <name evidence="3" type="ORF">HER31_05985</name>
</gene>
<protein>
    <recommendedName>
        <fullName evidence="2">RelA/SpoT domain-containing protein</fullName>
    </recommendedName>
</protein>
<accession>A0A6H1UCY3</accession>
<proteinExistence type="predicted"/>
<dbReference type="GO" id="GO:0015969">
    <property type="term" value="P:guanosine tetraphosphate metabolic process"/>
    <property type="evidence" value="ECO:0007669"/>
    <property type="project" value="InterPro"/>
</dbReference>
<dbReference type="CDD" id="cd05399">
    <property type="entry name" value="NT_Rel-Spo_like"/>
    <property type="match status" value="1"/>
</dbReference>
<feature type="domain" description="RelA/SpoT" evidence="2">
    <location>
        <begin position="99"/>
        <end position="207"/>
    </location>
</feature>